<name>A0A7J6W1K3_THATH</name>
<dbReference type="Proteomes" id="UP000554482">
    <property type="component" value="Unassembled WGS sequence"/>
</dbReference>
<keyword evidence="2" id="KW-1185">Reference proteome</keyword>
<proteinExistence type="predicted"/>
<evidence type="ECO:0000313" key="1">
    <source>
        <dbReference type="EMBL" id="KAF5191269.1"/>
    </source>
</evidence>
<reference evidence="1 2" key="1">
    <citation type="submission" date="2020-06" db="EMBL/GenBank/DDBJ databases">
        <title>Transcriptomic and genomic resources for Thalictrum thalictroides and T. hernandezii: Facilitating candidate gene discovery in an emerging model plant lineage.</title>
        <authorList>
            <person name="Arias T."/>
            <person name="Riano-Pachon D.M."/>
            <person name="Di Stilio V.S."/>
        </authorList>
    </citation>
    <scope>NUCLEOTIDE SEQUENCE [LARGE SCALE GENOMIC DNA]</scope>
    <source>
        <strain evidence="2">cv. WT478/WT964</strain>
        <tissue evidence="1">Leaves</tissue>
    </source>
</reference>
<accession>A0A7J6W1K3</accession>
<dbReference type="AlphaFoldDB" id="A0A7J6W1K3"/>
<organism evidence="1 2">
    <name type="scientific">Thalictrum thalictroides</name>
    <name type="common">Rue-anemone</name>
    <name type="synonym">Anemone thalictroides</name>
    <dbReference type="NCBI Taxonomy" id="46969"/>
    <lineage>
        <taxon>Eukaryota</taxon>
        <taxon>Viridiplantae</taxon>
        <taxon>Streptophyta</taxon>
        <taxon>Embryophyta</taxon>
        <taxon>Tracheophyta</taxon>
        <taxon>Spermatophyta</taxon>
        <taxon>Magnoliopsida</taxon>
        <taxon>Ranunculales</taxon>
        <taxon>Ranunculaceae</taxon>
        <taxon>Thalictroideae</taxon>
        <taxon>Thalictrum</taxon>
    </lineage>
</organism>
<gene>
    <name evidence="1" type="ORF">FRX31_019144</name>
</gene>
<dbReference type="EMBL" id="JABWDY010022990">
    <property type="protein sequence ID" value="KAF5191269.1"/>
    <property type="molecule type" value="Genomic_DNA"/>
</dbReference>
<protein>
    <submittedName>
        <fullName evidence="1">Uncharacterized protein</fullName>
    </submittedName>
</protein>
<sequence length="137" mass="15414">MLRLIQSRRLLYSLSKNNNTHSNIKKKIFFSSSVSQESILASFTAESLSLKNTSPFGSLLKFSESQSAKKMSLLRFGMKSPFVSLLKFGIFSATATAGYATYMYTTKQVEEFTKEFRLSTKKITVADDASFVEVNFL</sequence>
<comment type="caution">
    <text evidence="1">The sequence shown here is derived from an EMBL/GenBank/DDBJ whole genome shotgun (WGS) entry which is preliminary data.</text>
</comment>
<evidence type="ECO:0000313" key="2">
    <source>
        <dbReference type="Proteomes" id="UP000554482"/>
    </source>
</evidence>